<keyword evidence="6 7" id="KW-0961">Cell wall biogenesis/degradation</keyword>
<keyword evidence="1 7" id="KW-1003">Cell membrane</keyword>
<dbReference type="AlphaFoldDB" id="A0A1F5NA50"/>
<evidence type="ECO:0000256" key="3">
    <source>
        <dbReference type="ARBA" id="ARBA00022989"/>
    </source>
</evidence>
<comment type="subcellular location">
    <subcellularLocation>
        <location evidence="7">Cell membrane</location>
        <topology evidence="7">Single-pass membrane protein</topology>
    </subcellularLocation>
</comment>
<gene>
    <name evidence="7" type="primary">mltG</name>
    <name evidence="9" type="ORF">A3K06_03835</name>
</gene>
<dbReference type="PANTHER" id="PTHR30518">
    <property type="entry name" value="ENDOLYTIC MUREIN TRANSGLYCOSYLASE"/>
    <property type="match status" value="1"/>
</dbReference>
<evidence type="ECO:0000313" key="9">
    <source>
        <dbReference type="EMBL" id="OGE74509.1"/>
    </source>
</evidence>
<evidence type="ECO:0000256" key="1">
    <source>
        <dbReference type="ARBA" id="ARBA00022475"/>
    </source>
</evidence>
<dbReference type="Pfam" id="PF02618">
    <property type="entry name" value="YceG"/>
    <property type="match status" value="2"/>
</dbReference>
<comment type="catalytic activity">
    <reaction evidence="7">
        <text>a peptidoglycan chain = a peptidoglycan chain with N-acetyl-1,6-anhydromuramyl-[peptide] at the reducing end + a peptidoglycan chain with N-acetylglucosamine at the non-reducing end.</text>
        <dbReference type="EC" id="4.2.2.29"/>
    </reaction>
</comment>
<evidence type="ECO:0000256" key="4">
    <source>
        <dbReference type="ARBA" id="ARBA00023136"/>
    </source>
</evidence>
<reference evidence="9 10" key="1">
    <citation type="journal article" date="2016" name="Nat. Commun.">
        <title>Thousands of microbial genomes shed light on interconnected biogeochemical processes in an aquifer system.</title>
        <authorList>
            <person name="Anantharaman K."/>
            <person name="Brown C.T."/>
            <person name="Hug L.A."/>
            <person name="Sharon I."/>
            <person name="Castelle C.J."/>
            <person name="Probst A.J."/>
            <person name="Thomas B.C."/>
            <person name="Singh A."/>
            <person name="Wilkins M.J."/>
            <person name="Karaoz U."/>
            <person name="Brodie E.L."/>
            <person name="Williams K.H."/>
            <person name="Hubbard S.S."/>
            <person name="Banfield J.F."/>
        </authorList>
    </citation>
    <scope>NUCLEOTIDE SEQUENCE [LARGE SCALE GENOMIC DNA]</scope>
</reference>
<dbReference type="GO" id="GO:0071555">
    <property type="term" value="P:cell wall organization"/>
    <property type="evidence" value="ECO:0007669"/>
    <property type="project" value="UniProtKB-KW"/>
</dbReference>
<keyword evidence="3 7" id="KW-1133">Transmembrane helix</keyword>
<evidence type="ECO:0000256" key="5">
    <source>
        <dbReference type="ARBA" id="ARBA00023239"/>
    </source>
</evidence>
<evidence type="ECO:0000256" key="6">
    <source>
        <dbReference type="ARBA" id="ARBA00023316"/>
    </source>
</evidence>
<dbReference type="Gene3D" id="3.30.1490.480">
    <property type="entry name" value="Endolytic murein transglycosylase"/>
    <property type="match status" value="1"/>
</dbReference>
<evidence type="ECO:0000256" key="7">
    <source>
        <dbReference type="HAMAP-Rule" id="MF_02065"/>
    </source>
</evidence>
<keyword evidence="2 7" id="KW-0812">Transmembrane</keyword>
<dbReference type="PANTHER" id="PTHR30518:SF2">
    <property type="entry name" value="ENDOLYTIC MUREIN TRANSGLYCOSYLASE"/>
    <property type="match status" value="1"/>
</dbReference>
<dbReference type="GO" id="GO:0008932">
    <property type="term" value="F:lytic endotransglycosylase activity"/>
    <property type="evidence" value="ECO:0007669"/>
    <property type="project" value="UniProtKB-UniRule"/>
</dbReference>
<dbReference type="Proteomes" id="UP000176547">
    <property type="component" value="Unassembled WGS sequence"/>
</dbReference>
<dbReference type="GO" id="GO:0009252">
    <property type="term" value="P:peptidoglycan biosynthetic process"/>
    <property type="evidence" value="ECO:0007669"/>
    <property type="project" value="UniProtKB-UniRule"/>
</dbReference>
<feature type="site" description="Important for catalytic activity" evidence="7">
    <location>
        <position position="284"/>
    </location>
</feature>
<organism evidence="9 10">
    <name type="scientific">Candidatus Doudnabacteria bacterium RIFCSPHIGHO2_01_52_17</name>
    <dbReference type="NCBI Taxonomy" id="1817820"/>
    <lineage>
        <taxon>Bacteria</taxon>
        <taxon>Candidatus Doudnaibacteriota</taxon>
    </lineage>
</organism>
<comment type="function">
    <text evidence="7">Functions as a peptidoglycan terminase that cleaves nascent peptidoglycan strands endolytically to terminate their elongation.</text>
</comment>
<sequence>MWKRRFRTGDSPPAADPRLRPTTDGQAPGRKDYRFEVFIILASEFKFVDNTVMKNVVSFLKWFLALVIVLGAAFLIYGSVKINQPYKTEGEPQVFVVPSGATTKEVAGSLEEEGLISSAFFFQLHVKLKKTGEKIQAGNYELSPTLSIGEIAARLTAGEVVDDAVRFTILEGWRAADIASALQEAGIANEREYLKFVNPAVPGSGHDFSAEFSFLADKPQEAGLEGYLFPDTYLIGNGSSPEEITRKFLQNFNRKLGSDLRQAISDQKRTIYEIVTLASIIEREVGRNLKKGTKLSAEQTSKLEEERKLVASVFYNRLAIGMALESDATVAYITGSSSNRATLEETKINSPYNTYRYRGLPPGPISNPSLSSLEAAIYPADSDHLFFLTSADGTAYFGRTLDEHIQNRERYLE</sequence>
<dbReference type="NCBIfam" id="TIGR00247">
    <property type="entry name" value="endolytic transglycosylase MltG"/>
    <property type="match status" value="1"/>
</dbReference>
<dbReference type="EC" id="4.2.2.29" evidence="7"/>
<accession>A0A1F5NA50</accession>
<keyword evidence="5 7" id="KW-0456">Lyase</keyword>
<evidence type="ECO:0000313" key="10">
    <source>
        <dbReference type="Proteomes" id="UP000176547"/>
    </source>
</evidence>
<keyword evidence="4 7" id="KW-0472">Membrane</keyword>
<dbReference type="HAMAP" id="MF_02065">
    <property type="entry name" value="MltG"/>
    <property type="match status" value="1"/>
</dbReference>
<feature type="region of interest" description="Disordered" evidence="8">
    <location>
        <begin position="1"/>
        <end position="28"/>
    </location>
</feature>
<comment type="similarity">
    <text evidence="7">Belongs to the transglycosylase MltG family.</text>
</comment>
<evidence type="ECO:0000256" key="8">
    <source>
        <dbReference type="SAM" id="MobiDB-lite"/>
    </source>
</evidence>
<dbReference type="CDD" id="cd08010">
    <property type="entry name" value="MltG_like"/>
    <property type="match status" value="1"/>
</dbReference>
<dbReference type="EMBL" id="MFEG01000065">
    <property type="protein sequence ID" value="OGE74509.1"/>
    <property type="molecule type" value="Genomic_DNA"/>
</dbReference>
<name>A0A1F5NA50_9BACT</name>
<protein>
    <recommendedName>
        <fullName evidence="7">Endolytic murein transglycosylase</fullName>
        <ecNumber evidence="7">4.2.2.29</ecNumber>
    </recommendedName>
    <alternativeName>
        <fullName evidence="7">Peptidoglycan lytic transglycosylase</fullName>
    </alternativeName>
    <alternativeName>
        <fullName evidence="7">Peptidoglycan polymerization terminase</fullName>
    </alternativeName>
</protein>
<evidence type="ECO:0000256" key="2">
    <source>
        <dbReference type="ARBA" id="ARBA00022692"/>
    </source>
</evidence>
<proteinExistence type="inferred from homology"/>
<feature type="transmembrane region" description="Helical" evidence="7">
    <location>
        <begin position="62"/>
        <end position="80"/>
    </location>
</feature>
<comment type="caution">
    <text evidence="9">The sequence shown here is derived from an EMBL/GenBank/DDBJ whole genome shotgun (WGS) entry which is preliminary data.</text>
</comment>
<dbReference type="InterPro" id="IPR003770">
    <property type="entry name" value="MLTG-like"/>
</dbReference>
<dbReference type="GO" id="GO:0005886">
    <property type="term" value="C:plasma membrane"/>
    <property type="evidence" value="ECO:0007669"/>
    <property type="project" value="UniProtKB-SubCell"/>
</dbReference>